<keyword evidence="1" id="KW-0472">Membrane</keyword>
<name>A0A9P6Q3F1_9FUNG</name>
<reference evidence="3" key="1">
    <citation type="journal article" date="2020" name="Fungal Divers.">
        <title>Resolving the Mortierellaceae phylogeny through synthesis of multi-gene phylogenetics and phylogenomics.</title>
        <authorList>
            <person name="Vandepol N."/>
            <person name="Liber J."/>
            <person name="Desiro A."/>
            <person name="Na H."/>
            <person name="Kennedy M."/>
            <person name="Barry K."/>
            <person name="Grigoriev I.V."/>
            <person name="Miller A.N."/>
            <person name="O'Donnell K."/>
            <person name="Stajich J.E."/>
            <person name="Bonito G."/>
        </authorList>
    </citation>
    <scope>NUCLEOTIDE SEQUENCE</scope>
    <source>
        <strain evidence="3">BC1065</strain>
    </source>
</reference>
<feature type="chain" id="PRO_5040106103" evidence="2">
    <location>
        <begin position="29"/>
        <end position="227"/>
    </location>
</feature>
<dbReference type="EMBL" id="JAAAJB010000369">
    <property type="protein sequence ID" value="KAG0257255.1"/>
    <property type="molecule type" value="Genomic_DNA"/>
</dbReference>
<keyword evidence="1" id="KW-0812">Transmembrane</keyword>
<dbReference type="Proteomes" id="UP000807716">
    <property type="component" value="Unassembled WGS sequence"/>
</dbReference>
<feature type="transmembrane region" description="Helical" evidence="1">
    <location>
        <begin position="197"/>
        <end position="216"/>
    </location>
</feature>
<keyword evidence="2" id="KW-0732">Signal</keyword>
<protein>
    <submittedName>
        <fullName evidence="3">Uncharacterized protein</fullName>
    </submittedName>
</protein>
<keyword evidence="1" id="KW-1133">Transmembrane helix</keyword>
<dbReference type="AlphaFoldDB" id="A0A9P6Q3F1"/>
<organism evidence="3 4">
    <name type="scientific">Actinomortierella ambigua</name>
    <dbReference type="NCBI Taxonomy" id="1343610"/>
    <lineage>
        <taxon>Eukaryota</taxon>
        <taxon>Fungi</taxon>
        <taxon>Fungi incertae sedis</taxon>
        <taxon>Mucoromycota</taxon>
        <taxon>Mortierellomycotina</taxon>
        <taxon>Mortierellomycetes</taxon>
        <taxon>Mortierellales</taxon>
        <taxon>Mortierellaceae</taxon>
        <taxon>Actinomortierella</taxon>
    </lineage>
</organism>
<evidence type="ECO:0000313" key="4">
    <source>
        <dbReference type="Proteomes" id="UP000807716"/>
    </source>
</evidence>
<accession>A0A9P6Q3F1</accession>
<evidence type="ECO:0000313" key="3">
    <source>
        <dbReference type="EMBL" id="KAG0257255.1"/>
    </source>
</evidence>
<gene>
    <name evidence="3" type="ORF">DFQ27_005218</name>
</gene>
<evidence type="ECO:0000256" key="1">
    <source>
        <dbReference type="SAM" id="Phobius"/>
    </source>
</evidence>
<proteinExistence type="predicted"/>
<keyword evidence="4" id="KW-1185">Reference proteome</keyword>
<comment type="caution">
    <text evidence="3">The sequence shown here is derived from an EMBL/GenBank/DDBJ whole genome shotgun (WGS) entry which is preliminary data.</text>
</comment>
<sequence>MRSTVSSAAALSLLFLLSLTLAPSTVEAGFFEVNIADWSPHSIIYEGVLHYKVTMGSTLDLAHRRCPTASVVLSKYLRGIGGYGPCHSAVKNEMGLSFSDGPNNSTIMEAYDGYSKTFFPCTKVDDSSSSPYVPQASTEPEWTTYICGPIPMVFENGVPPPPPPREPVPAPCPFPEPFPAEPEPCLESPWPPVVERIFMWLYVLLGIMALLAYKWATSRRRDMGFVI</sequence>
<feature type="signal peptide" evidence="2">
    <location>
        <begin position="1"/>
        <end position="28"/>
    </location>
</feature>
<evidence type="ECO:0000256" key="2">
    <source>
        <dbReference type="SAM" id="SignalP"/>
    </source>
</evidence>